<protein>
    <recommendedName>
        <fullName evidence="5">Transmembrane protein</fullName>
    </recommendedName>
</protein>
<keyword evidence="4" id="KW-1185">Reference proteome</keyword>
<name>A0AAJ0E7S6_9PEZI</name>
<proteinExistence type="predicted"/>
<evidence type="ECO:0000256" key="2">
    <source>
        <dbReference type="SAM" id="Phobius"/>
    </source>
</evidence>
<keyword evidence="2" id="KW-0812">Transmembrane</keyword>
<gene>
    <name evidence="3" type="ORF">CCOS01_01120</name>
</gene>
<accession>A0AAJ0E7S6</accession>
<feature type="region of interest" description="Disordered" evidence="1">
    <location>
        <begin position="1"/>
        <end position="41"/>
    </location>
</feature>
<organism evidence="3 4">
    <name type="scientific">Colletotrichum costaricense</name>
    <dbReference type="NCBI Taxonomy" id="1209916"/>
    <lineage>
        <taxon>Eukaryota</taxon>
        <taxon>Fungi</taxon>
        <taxon>Dikarya</taxon>
        <taxon>Ascomycota</taxon>
        <taxon>Pezizomycotina</taxon>
        <taxon>Sordariomycetes</taxon>
        <taxon>Hypocreomycetidae</taxon>
        <taxon>Glomerellales</taxon>
        <taxon>Glomerellaceae</taxon>
        <taxon>Colletotrichum</taxon>
        <taxon>Colletotrichum acutatum species complex</taxon>
    </lineage>
</organism>
<dbReference type="RefSeq" id="XP_060320754.1">
    <property type="nucleotide sequence ID" value="XM_060449316.1"/>
</dbReference>
<reference evidence="3 4" key="1">
    <citation type="submission" date="2016-10" db="EMBL/GenBank/DDBJ databases">
        <title>The genome sequence of Colletotrichum fioriniae PJ7.</title>
        <authorList>
            <person name="Baroncelli R."/>
        </authorList>
    </citation>
    <scope>NUCLEOTIDE SEQUENCE [LARGE SCALE GENOMIC DNA]</scope>
    <source>
        <strain evidence="3 4">IMI 309622</strain>
    </source>
</reference>
<dbReference type="Proteomes" id="UP001240678">
    <property type="component" value="Unassembled WGS sequence"/>
</dbReference>
<feature type="compositionally biased region" description="Basic and acidic residues" evidence="1">
    <location>
        <begin position="12"/>
        <end position="26"/>
    </location>
</feature>
<evidence type="ECO:0000313" key="3">
    <source>
        <dbReference type="EMBL" id="KAK1539806.1"/>
    </source>
</evidence>
<feature type="transmembrane region" description="Helical" evidence="2">
    <location>
        <begin position="69"/>
        <end position="102"/>
    </location>
</feature>
<comment type="caution">
    <text evidence="3">The sequence shown here is derived from an EMBL/GenBank/DDBJ whole genome shotgun (WGS) entry which is preliminary data.</text>
</comment>
<keyword evidence="2" id="KW-1133">Transmembrane helix</keyword>
<evidence type="ECO:0008006" key="5">
    <source>
        <dbReference type="Google" id="ProtNLM"/>
    </source>
</evidence>
<sequence length="137" mass="15957">MRGADGPPDNAQEVRPDTRKRRDEKQKRKKILREKKKKEKGTECSRSGLDALTSFASLRKKKLGGGVHLLFSCSCFFYSFLWVLLFSLFVILFVGFLGFFFGYSSARSNFGSCMYVRTYLSVPCYHQSKERRMMHRQ</sequence>
<dbReference type="GeneID" id="85332863"/>
<evidence type="ECO:0000313" key="4">
    <source>
        <dbReference type="Proteomes" id="UP001240678"/>
    </source>
</evidence>
<dbReference type="EMBL" id="MOOE01000001">
    <property type="protein sequence ID" value="KAK1539806.1"/>
    <property type="molecule type" value="Genomic_DNA"/>
</dbReference>
<feature type="compositionally biased region" description="Basic residues" evidence="1">
    <location>
        <begin position="27"/>
        <end position="39"/>
    </location>
</feature>
<dbReference type="AlphaFoldDB" id="A0AAJ0E7S6"/>
<keyword evidence="2" id="KW-0472">Membrane</keyword>
<evidence type="ECO:0000256" key="1">
    <source>
        <dbReference type="SAM" id="MobiDB-lite"/>
    </source>
</evidence>